<name>A0A146K116_9EUKA</name>
<dbReference type="AlphaFoldDB" id="A0A146K116"/>
<accession>A0A146K116</accession>
<dbReference type="EMBL" id="GDID01007285">
    <property type="protein sequence ID" value="JAP89321.1"/>
    <property type="molecule type" value="Transcribed_RNA"/>
</dbReference>
<feature type="non-terminal residue" evidence="2">
    <location>
        <position position="398"/>
    </location>
</feature>
<protein>
    <submittedName>
        <fullName evidence="2">Uncharacterized protein</fullName>
    </submittedName>
</protein>
<proteinExistence type="predicted"/>
<organism evidence="2">
    <name type="scientific">Trepomonas sp. PC1</name>
    <dbReference type="NCBI Taxonomy" id="1076344"/>
    <lineage>
        <taxon>Eukaryota</taxon>
        <taxon>Metamonada</taxon>
        <taxon>Diplomonadida</taxon>
        <taxon>Hexamitidae</taxon>
        <taxon>Hexamitinae</taxon>
        <taxon>Trepomonas</taxon>
    </lineage>
</organism>
<evidence type="ECO:0000313" key="2">
    <source>
        <dbReference type="EMBL" id="JAP89321.1"/>
    </source>
</evidence>
<evidence type="ECO:0000256" key="1">
    <source>
        <dbReference type="SAM" id="SignalP"/>
    </source>
</evidence>
<feature type="chain" id="PRO_5007526544" evidence="1">
    <location>
        <begin position="19"/>
        <end position="398"/>
    </location>
</feature>
<reference evidence="2" key="1">
    <citation type="submission" date="2015-07" db="EMBL/GenBank/DDBJ databases">
        <title>Adaptation to a free-living lifestyle via gene acquisitions in the diplomonad Trepomonas sp. PC1.</title>
        <authorList>
            <person name="Xu F."/>
            <person name="Jerlstrom-Hultqvist J."/>
            <person name="Kolisko M."/>
            <person name="Simpson A.G.B."/>
            <person name="Roger A.J."/>
            <person name="Svard S.G."/>
            <person name="Andersson J.O."/>
        </authorList>
    </citation>
    <scope>NUCLEOTIDE SEQUENCE</scope>
    <source>
        <strain evidence="2">PC1</strain>
    </source>
</reference>
<feature type="signal peptide" evidence="1">
    <location>
        <begin position="1"/>
        <end position="18"/>
    </location>
</feature>
<gene>
    <name evidence="2" type="ORF">TPC1_31184</name>
</gene>
<keyword evidence="1" id="KW-0732">Signal</keyword>
<sequence>LLLIGPAVIVNMVARSLATCIPPSMRARVVYAEAYENQQSCEQCQYASDGNQYQFPQILIPICQQDVQIKKSVQSLLKEKNIDPQIQNKEFTDPLFIPYQKCQKCNRINHGIPLIPGLSIQCVNGNSDSYHLIDYFLQPDECSTVINLTAAQPVQFFSFHQHQSQNCRKLHMYCMDHKLEEIKFVLTNFVSSYMMQYQKDMSFSTNDPLYLQQSINLLLNQSNYLGELFVGHALEKRYLENAVNSKRTQYVDYLQEMQDDENCEQQLQLKQICSFLHMKPNKMIFRKEYFDIQSWEHQAKIHSTLQSQNEKLFRFNTLQQISCDLMPNGAVCFNLKHPVTRQMQDEKTQLQMFYVQKGREYSKILVNKLQEDVMLEMYLKQLIEFVVPEMTGILDEGR</sequence>
<feature type="non-terminal residue" evidence="2">
    <location>
        <position position="1"/>
    </location>
</feature>